<reference evidence="1" key="1">
    <citation type="submission" date="2018-02" db="EMBL/GenBank/DDBJ databases">
        <title>Rhizophora mucronata_Transcriptome.</title>
        <authorList>
            <person name="Meera S.P."/>
            <person name="Sreeshan A."/>
            <person name="Augustine A."/>
        </authorList>
    </citation>
    <scope>NUCLEOTIDE SEQUENCE</scope>
    <source>
        <tissue evidence="1">Leaf</tissue>
    </source>
</reference>
<name>A0A2P2QZV6_RHIMU</name>
<sequence length="39" mass="4424">MINPEAKTVNNEVLHDENIQKMYRTIISHGTVGFISDHA</sequence>
<organism evidence="1">
    <name type="scientific">Rhizophora mucronata</name>
    <name type="common">Asiatic mangrove</name>
    <dbReference type="NCBI Taxonomy" id="61149"/>
    <lineage>
        <taxon>Eukaryota</taxon>
        <taxon>Viridiplantae</taxon>
        <taxon>Streptophyta</taxon>
        <taxon>Embryophyta</taxon>
        <taxon>Tracheophyta</taxon>
        <taxon>Spermatophyta</taxon>
        <taxon>Magnoliopsida</taxon>
        <taxon>eudicotyledons</taxon>
        <taxon>Gunneridae</taxon>
        <taxon>Pentapetalae</taxon>
        <taxon>rosids</taxon>
        <taxon>fabids</taxon>
        <taxon>Malpighiales</taxon>
        <taxon>Rhizophoraceae</taxon>
        <taxon>Rhizophora</taxon>
    </lineage>
</organism>
<proteinExistence type="predicted"/>
<dbReference type="EMBL" id="GGEC01092044">
    <property type="protein sequence ID" value="MBX72528.1"/>
    <property type="molecule type" value="Transcribed_RNA"/>
</dbReference>
<evidence type="ECO:0000313" key="1">
    <source>
        <dbReference type="EMBL" id="MBX72528.1"/>
    </source>
</evidence>
<dbReference type="AlphaFoldDB" id="A0A2P2QZV6"/>
<protein>
    <submittedName>
        <fullName evidence="1">Uncharacterized protein</fullName>
    </submittedName>
</protein>
<accession>A0A2P2QZV6</accession>